<keyword evidence="2" id="KW-0694">RNA-binding</keyword>
<keyword evidence="2" id="KW-0820">tRNA-binding</keyword>
<organism evidence="3 4">
    <name type="scientific">Pontibacter oryzae</name>
    <dbReference type="NCBI Taxonomy" id="2304593"/>
    <lineage>
        <taxon>Bacteria</taxon>
        <taxon>Pseudomonadati</taxon>
        <taxon>Bacteroidota</taxon>
        <taxon>Cytophagia</taxon>
        <taxon>Cytophagales</taxon>
        <taxon>Hymenobacteraceae</taxon>
        <taxon>Pontibacter</taxon>
    </lineage>
</organism>
<dbReference type="Pfam" id="PF02580">
    <property type="entry name" value="Tyr_Deacylase"/>
    <property type="match status" value="1"/>
</dbReference>
<dbReference type="Proteomes" id="UP000266005">
    <property type="component" value="Unassembled WGS sequence"/>
</dbReference>
<name>A0A399S616_9BACT</name>
<dbReference type="EMBL" id="QWGE01000004">
    <property type="protein sequence ID" value="RIJ37015.1"/>
    <property type="molecule type" value="Genomic_DNA"/>
</dbReference>
<dbReference type="PANTHER" id="PTHR10472">
    <property type="entry name" value="D-TYROSYL-TRNA TYR DEACYLASE"/>
    <property type="match status" value="1"/>
</dbReference>
<dbReference type="GO" id="GO:0051500">
    <property type="term" value="F:D-tyrosyl-tRNA(Tyr) deacylase activity"/>
    <property type="evidence" value="ECO:0007669"/>
    <property type="project" value="TreeGrafter"/>
</dbReference>
<dbReference type="InterPro" id="IPR023509">
    <property type="entry name" value="DTD-like_sf"/>
</dbReference>
<comment type="function">
    <text evidence="2">An aminoacyl-tRNA editing enzyme that deacylates mischarged D-aminoacyl-tRNAs. Also deacylates mischarged glycyl-tRNA(Ala), protecting cells against glycine mischarging by AlaRS. Acts via tRNA-based rather than protein-based catalysis; rejects L-amino acids rather than detecting D-amino acids in the active site. By recycling D-aminoacyl-tRNA to D-amino acids and free tRNA molecules, this enzyme counteracts the toxicity associated with the formation of D-aminoacyl-tRNA entities in vivo and helps enforce protein L-homochirality.</text>
</comment>
<evidence type="ECO:0000313" key="3">
    <source>
        <dbReference type="EMBL" id="RIJ37015.1"/>
    </source>
</evidence>
<proteinExistence type="inferred from homology"/>
<dbReference type="AlphaFoldDB" id="A0A399S616"/>
<dbReference type="NCBIfam" id="TIGR00256">
    <property type="entry name" value="D-aminoacyl-tRNA deacylase"/>
    <property type="match status" value="1"/>
</dbReference>
<comment type="subcellular location">
    <subcellularLocation>
        <location evidence="2">Cytoplasm</location>
    </subcellularLocation>
</comment>
<dbReference type="GO" id="GO:0019478">
    <property type="term" value="P:D-amino acid catabolic process"/>
    <property type="evidence" value="ECO:0007669"/>
    <property type="project" value="UniProtKB-UniRule"/>
</dbReference>
<dbReference type="EC" id="3.1.1.-" evidence="2"/>
<dbReference type="GO" id="GO:0005737">
    <property type="term" value="C:cytoplasm"/>
    <property type="evidence" value="ECO:0007669"/>
    <property type="project" value="UniProtKB-SubCell"/>
</dbReference>
<keyword evidence="4" id="KW-1185">Reference proteome</keyword>
<accession>A0A399S616</accession>
<dbReference type="FunFam" id="3.50.80.10:FF:000001">
    <property type="entry name" value="D-aminoacyl-tRNA deacylase"/>
    <property type="match status" value="1"/>
</dbReference>
<evidence type="ECO:0000313" key="4">
    <source>
        <dbReference type="Proteomes" id="UP000266005"/>
    </source>
</evidence>
<dbReference type="GO" id="GO:0043908">
    <property type="term" value="F:Ser(Gly)-tRNA(Ala) hydrolase activity"/>
    <property type="evidence" value="ECO:0007669"/>
    <property type="project" value="UniProtKB-UniRule"/>
</dbReference>
<comment type="subunit">
    <text evidence="2">Homodimer.</text>
</comment>
<dbReference type="Gene3D" id="3.50.80.10">
    <property type="entry name" value="D-tyrosyl-tRNA(Tyr) deacylase"/>
    <property type="match status" value="1"/>
</dbReference>
<dbReference type="SUPFAM" id="SSF69500">
    <property type="entry name" value="DTD-like"/>
    <property type="match status" value="1"/>
</dbReference>
<comment type="caution">
    <text evidence="3">The sequence shown here is derived from an EMBL/GenBank/DDBJ whole genome shotgun (WGS) entry which is preliminary data.</text>
</comment>
<feature type="short sequence motif" description="Gly-cisPro motif, important for rejection of L-amino acids" evidence="2">
    <location>
        <begin position="138"/>
        <end position="139"/>
    </location>
</feature>
<comment type="catalytic activity">
    <reaction evidence="2">
        <text>glycyl-tRNA(Ala) + H2O = tRNA(Ala) + glycine + H(+)</text>
        <dbReference type="Rhea" id="RHEA:53744"/>
        <dbReference type="Rhea" id="RHEA-COMP:9657"/>
        <dbReference type="Rhea" id="RHEA-COMP:13640"/>
        <dbReference type="ChEBI" id="CHEBI:15377"/>
        <dbReference type="ChEBI" id="CHEBI:15378"/>
        <dbReference type="ChEBI" id="CHEBI:57305"/>
        <dbReference type="ChEBI" id="CHEBI:78442"/>
        <dbReference type="ChEBI" id="CHEBI:78522"/>
    </reaction>
</comment>
<keyword evidence="2" id="KW-0378">Hydrolase</keyword>
<comment type="similarity">
    <text evidence="1 2">Belongs to the DTD family.</text>
</comment>
<keyword evidence="2" id="KW-0963">Cytoplasm</keyword>
<dbReference type="OrthoDB" id="9801395at2"/>
<dbReference type="InterPro" id="IPR003732">
    <property type="entry name" value="Daa-tRNA_deacyls_DTD"/>
</dbReference>
<comment type="domain">
    <text evidence="2">A Gly-cisPro motif from one monomer fits into the active site of the other monomer to allow specific chiral rejection of L-amino acids.</text>
</comment>
<reference evidence="4" key="1">
    <citation type="submission" date="2018-08" db="EMBL/GenBank/DDBJ databases">
        <title>Mucilaginibacter sp. MYSH2.</title>
        <authorList>
            <person name="Seo T."/>
        </authorList>
    </citation>
    <scope>NUCLEOTIDE SEQUENCE [LARGE SCALE GENOMIC DNA]</scope>
    <source>
        <strain evidence="4">KIRAN</strain>
    </source>
</reference>
<evidence type="ECO:0000256" key="2">
    <source>
        <dbReference type="HAMAP-Rule" id="MF_00518"/>
    </source>
</evidence>
<dbReference type="PANTHER" id="PTHR10472:SF5">
    <property type="entry name" value="D-AMINOACYL-TRNA DEACYLASE 1"/>
    <property type="match status" value="1"/>
</dbReference>
<protein>
    <recommendedName>
        <fullName evidence="2">D-aminoacyl-tRNA deacylase</fullName>
        <shortName evidence="2">DTD</shortName>
        <ecNumber evidence="2">3.1.1.96</ecNumber>
    </recommendedName>
    <alternativeName>
        <fullName evidence="2">Gly-tRNA(Ala) deacylase</fullName>
        <ecNumber evidence="2">3.1.1.-</ecNumber>
    </alternativeName>
</protein>
<dbReference type="HAMAP" id="MF_00518">
    <property type="entry name" value="Deacylase_Dtd"/>
    <property type="match status" value="1"/>
</dbReference>
<sequence>MRIVIQRVTEASVTIDGSIKGQIGLGLLLLAGFTADDTDDDLKWMAGKVAGLRIFSDADDKMNLSIKDVDGDALVISQFTLYASTKKGNRPSYINAAPPAVSIPLYERFVKLLEQALGKAVQTGEFGADMKVSLLNDGPVTIVMDTKQKDLF</sequence>
<comment type="catalytic activity">
    <reaction evidence="2">
        <text>a D-aminoacyl-tRNA + H2O = a tRNA + a D-alpha-amino acid + H(+)</text>
        <dbReference type="Rhea" id="RHEA:13953"/>
        <dbReference type="Rhea" id="RHEA-COMP:10123"/>
        <dbReference type="Rhea" id="RHEA-COMP:10124"/>
        <dbReference type="ChEBI" id="CHEBI:15377"/>
        <dbReference type="ChEBI" id="CHEBI:15378"/>
        <dbReference type="ChEBI" id="CHEBI:59871"/>
        <dbReference type="ChEBI" id="CHEBI:78442"/>
        <dbReference type="ChEBI" id="CHEBI:79333"/>
        <dbReference type="EC" id="3.1.1.96"/>
    </reaction>
</comment>
<dbReference type="GO" id="GO:0000049">
    <property type="term" value="F:tRNA binding"/>
    <property type="evidence" value="ECO:0007669"/>
    <property type="project" value="UniProtKB-UniRule"/>
</dbReference>
<dbReference type="GO" id="GO:0106026">
    <property type="term" value="F:Gly-tRNA(Ala) deacylase activity"/>
    <property type="evidence" value="ECO:0007669"/>
    <property type="project" value="UniProtKB-UniRule"/>
</dbReference>
<gene>
    <name evidence="2" type="primary">dtd</name>
    <name evidence="3" type="ORF">D1627_14480</name>
</gene>
<dbReference type="EC" id="3.1.1.96" evidence="2"/>
<evidence type="ECO:0000256" key="1">
    <source>
        <dbReference type="ARBA" id="ARBA00009673"/>
    </source>
</evidence>
<dbReference type="RefSeq" id="WP_119432950.1">
    <property type="nucleotide sequence ID" value="NZ_QWGE01000004.1"/>
</dbReference>